<protein>
    <submittedName>
        <fullName evidence="1">Uncharacterized protein</fullName>
    </submittedName>
</protein>
<gene>
    <name evidence="1" type="ORF">Golob_002080</name>
</gene>
<dbReference type="AlphaFoldDB" id="A0A7J8N4D0"/>
<organism evidence="1 2">
    <name type="scientific">Gossypium lobatum</name>
    <dbReference type="NCBI Taxonomy" id="34289"/>
    <lineage>
        <taxon>Eukaryota</taxon>
        <taxon>Viridiplantae</taxon>
        <taxon>Streptophyta</taxon>
        <taxon>Embryophyta</taxon>
        <taxon>Tracheophyta</taxon>
        <taxon>Spermatophyta</taxon>
        <taxon>Magnoliopsida</taxon>
        <taxon>eudicotyledons</taxon>
        <taxon>Gunneridae</taxon>
        <taxon>Pentapetalae</taxon>
        <taxon>rosids</taxon>
        <taxon>malvids</taxon>
        <taxon>Malvales</taxon>
        <taxon>Malvaceae</taxon>
        <taxon>Malvoideae</taxon>
        <taxon>Gossypium</taxon>
    </lineage>
</organism>
<keyword evidence="2" id="KW-1185">Reference proteome</keyword>
<dbReference type="Proteomes" id="UP000593572">
    <property type="component" value="Unassembled WGS sequence"/>
</dbReference>
<sequence>MCIYRKRRYEIALCMTVFEAKISPIKPRTTIPEANLEDHLSKAASK</sequence>
<evidence type="ECO:0000313" key="1">
    <source>
        <dbReference type="EMBL" id="MBA0571704.1"/>
    </source>
</evidence>
<proteinExistence type="predicted"/>
<accession>A0A7J8N4D0</accession>
<comment type="caution">
    <text evidence="1">The sequence shown here is derived from an EMBL/GenBank/DDBJ whole genome shotgun (WGS) entry which is preliminary data.</text>
</comment>
<name>A0A7J8N4D0_9ROSI</name>
<reference evidence="1 2" key="1">
    <citation type="journal article" date="2019" name="Genome Biol. Evol.">
        <title>Insights into the evolution of the New World diploid cottons (Gossypium, subgenus Houzingenia) based on genome sequencing.</title>
        <authorList>
            <person name="Grover C.E."/>
            <person name="Arick M.A. 2nd"/>
            <person name="Thrash A."/>
            <person name="Conover J.L."/>
            <person name="Sanders W.S."/>
            <person name="Peterson D.G."/>
            <person name="Frelichowski J.E."/>
            <person name="Scheffler J.A."/>
            <person name="Scheffler B.E."/>
            <person name="Wendel J.F."/>
        </authorList>
    </citation>
    <scope>NUCLEOTIDE SEQUENCE [LARGE SCALE GENOMIC DNA]</scope>
    <source>
        <strain evidence="1">157</strain>
        <tissue evidence="1">Leaf</tissue>
    </source>
</reference>
<dbReference type="EMBL" id="JABEZX010000012">
    <property type="protein sequence ID" value="MBA0571704.1"/>
    <property type="molecule type" value="Genomic_DNA"/>
</dbReference>
<evidence type="ECO:0000313" key="2">
    <source>
        <dbReference type="Proteomes" id="UP000593572"/>
    </source>
</evidence>